<name>A0A8X7QQC6_BRACI</name>
<reference evidence="1 2" key="1">
    <citation type="submission" date="2020-02" db="EMBL/GenBank/DDBJ databases">
        <authorList>
            <person name="Ma Q."/>
            <person name="Huang Y."/>
            <person name="Song X."/>
            <person name="Pei D."/>
        </authorList>
    </citation>
    <scope>NUCLEOTIDE SEQUENCE [LARGE SCALE GENOMIC DNA]</scope>
    <source>
        <strain evidence="1">Sxm20200214</strain>
        <tissue evidence="1">Leaf</tissue>
    </source>
</reference>
<dbReference type="EMBL" id="JAAMPC010000012">
    <property type="protein sequence ID" value="KAG2274834.1"/>
    <property type="molecule type" value="Genomic_DNA"/>
</dbReference>
<evidence type="ECO:0000313" key="1">
    <source>
        <dbReference type="EMBL" id="KAG2274834.1"/>
    </source>
</evidence>
<accession>A0A8X7QQC6</accession>
<sequence length="131" mass="14768">MARQCAYRRERGPSFAFSCLFSFASSRSSSIALFRPVAALGGLSDNVFAAEKERLRRSWFEGEGRFEAEHRFFLGILDKRALSVSIRVSSGGPLTQRCVFSPCCRRVLELVMVARGVWSRRGVGDSRLWLL</sequence>
<dbReference type="Proteomes" id="UP000886595">
    <property type="component" value="Unassembled WGS sequence"/>
</dbReference>
<evidence type="ECO:0000313" key="2">
    <source>
        <dbReference type="Proteomes" id="UP000886595"/>
    </source>
</evidence>
<gene>
    <name evidence="1" type="ORF">Bca52824_057389</name>
</gene>
<organism evidence="1 2">
    <name type="scientific">Brassica carinata</name>
    <name type="common">Ethiopian mustard</name>
    <name type="synonym">Abyssinian cabbage</name>
    <dbReference type="NCBI Taxonomy" id="52824"/>
    <lineage>
        <taxon>Eukaryota</taxon>
        <taxon>Viridiplantae</taxon>
        <taxon>Streptophyta</taxon>
        <taxon>Embryophyta</taxon>
        <taxon>Tracheophyta</taxon>
        <taxon>Spermatophyta</taxon>
        <taxon>Magnoliopsida</taxon>
        <taxon>eudicotyledons</taxon>
        <taxon>Gunneridae</taxon>
        <taxon>Pentapetalae</taxon>
        <taxon>rosids</taxon>
        <taxon>malvids</taxon>
        <taxon>Brassicales</taxon>
        <taxon>Brassicaceae</taxon>
        <taxon>Brassiceae</taxon>
        <taxon>Brassica</taxon>
    </lineage>
</organism>
<dbReference type="AlphaFoldDB" id="A0A8X7QQC6"/>
<protein>
    <submittedName>
        <fullName evidence="1">Uncharacterized protein</fullName>
    </submittedName>
</protein>
<comment type="caution">
    <text evidence="1">The sequence shown here is derived from an EMBL/GenBank/DDBJ whole genome shotgun (WGS) entry which is preliminary data.</text>
</comment>
<keyword evidence="2" id="KW-1185">Reference proteome</keyword>
<proteinExistence type="predicted"/>